<keyword evidence="2" id="KW-0902">Two-component regulatory system</keyword>
<evidence type="ECO:0000313" key="9">
    <source>
        <dbReference type="EMBL" id="KYG01516.1"/>
    </source>
</evidence>
<dbReference type="PANTHER" id="PTHR48111">
    <property type="entry name" value="REGULATOR OF RPOS"/>
    <property type="match status" value="1"/>
</dbReference>
<dbReference type="GO" id="GO:0000156">
    <property type="term" value="F:phosphorelay response regulator activity"/>
    <property type="evidence" value="ECO:0007669"/>
    <property type="project" value="TreeGrafter"/>
</dbReference>
<dbReference type="InterPro" id="IPR036097">
    <property type="entry name" value="HisK_dim/P_sf"/>
</dbReference>
<gene>
    <name evidence="9" type="ORF">BE21_06000</name>
</gene>
<evidence type="ECO:0000256" key="3">
    <source>
        <dbReference type="ARBA" id="ARBA00023015"/>
    </source>
</evidence>
<name>A0A150TA38_SORCE</name>
<evidence type="ECO:0000256" key="1">
    <source>
        <dbReference type="ARBA" id="ARBA00022553"/>
    </source>
</evidence>
<dbReference type="AlphaFoldDB" id="A0A150TA38"/>
<dbReference type="GO" id="GO:0000976">
    <property type="term" value="F:transcription cis-regulatory region binding"/>
    <property type="evidence" value="ECO:0007669"/>
    <property type="project" value="TreeGrafter"/>
</dbReference>
<accession>A0A150TA38</accession>
<dbReference type="GO" id="GO:0032993">
    <property type="term" value="C:protein-DNA complex"/>
    <property type="evidence" value="ECO:0007669"/>
    <property type="project" value="TreeGrafter"/>
</dbReference>
<dbReference type="PROSITE" id="PS50110">
    <property type="entry name" value="RESPONSE_REGULATORY"/>
    <property type="match status" value="1"/>
</dbReference>
<evidence type="ECO:0000256" key="6">
    <source>
        <dbReference type="PROSITE-ProRule" id="PRU00169"/>
    </source>
</evidence>
<proteinExistence type="predicted"/>
<evidence type="ECO:0000256" key="4">
    <source>
        <dbReference type="ARBA" id="ARBA00023125"/>
    </source>
</evidence>
<feature type="domain" description="Response regulatory" evidence="8">
    <location>
        <begin position="191"/>
        <end position="307"/>
    </location>
</feature>
<reference evidence="9 10" key="1">
    <citation type="submission" date="2014-02" db="EMBL/GenBank/DDBJ databases">
        <title>The small core and large imbalanced accessory genome model reveals a collaborative survival strategy of Sorangium cellulosum strains in nature.</title>
        <authorList>
            <person name="Han K."/>
            <person name="Peng R."/>
            <person name="Blom J."/>
            <person name="Li Y.-Z."/>
        </authorList>
    </citation>
    <scope>NUCLEOTIDE SEQUENCE [LARGE SCALE GENOMIC DNA]</scope>
    <source>
        <strain evidence="9 10">So0007-03</strain>
    </source>
</reference>
<dbReference type="Gene3D" id="3.40.50.2300">
    <property type="match status" value="1"/>
</dbReference>
<dbReference type="EMBL" id="JEME01003271">
    <property type="protein sequence ID" value="KYG01516.1"/>
    <property type="molecule type" value="Genomic_DNA"/>
</dbReference>
<keyword evidence="1 6" id="KW-0597">Phosphoprotein</keyword>
<feature type="region of interest" description="Disordered" evidence="7">
    <location>
        <begin position="331"/>
        <end position="351"/>
    </location>
</feature>
<evidence type="ECO:0000256" key="7">
    <source>
        <dbReference type="SAM" id="MobiDB-lite"/>
    </source>
</evidence>
<feature type="compositionally biased region" description="Gly residues" evidence="7">
    <location>
        <begin position="341"/>
        <end position="351"/>
    </location>
</feature>
<dbReference type="InterPro" id="IPR001789">
    <property type="entry name" value="Sig_transdc_resp-reg_receiver"/>
</dbReference>
<organism evidence="9 10">
    <name type="scientific">Sorangium cellulosum</name>
    <name type="common">Polyangium cellulosum</name>
    <dbReference type="NCBI Taxonomy" id="56"/>
    <lineage>
        <taxon>Bacteria</taxon>
        <taxon>Pseudomonadati</taxon>
        <taxon>Myxococcota</taxon>
        <taxon>Polyangia</taxon>
        <taxon>Polyangiales</taxon>
        <taxon>Polyangiaceae</taxon>
        <taxon>Sorangium</taxon>
    </lineage>
</organism>
<dbReference type="SUPFAM" id="SSF47384">
    <property type="entry name" value="Homodimeric domain of signal transducing histidine kinase"/>
    <property type="match status" value="1"/>
</dbReference>
<dbReference type="GO" id="GO:0000155">
    <property type="term" value="F:phosphorelay sensor kinase activity"/>
    <property type="evidence" value="ECO:0007669"/>
    <property type="project" value="InterPro"/>
</dbReference>
<comment type="caution">
    <text evidence="9">The sequence shown here is derived from an EMBL/GenBank/DDBJ whole genome shotgun (WGS) entry which is preliminary data.</text>
</comment>
<evidence type="ECO:0000256" key="2">
    <source>
        <dbReference type="ARBA" id="ARBA00023012"/>
    </source>
</evidence>
<dbReference type="PANTHER" id="PTHR48111:SF1">
    <property type="entry name" value="TWO-COMPONENT RESPONSE REGULATOR ORR33"/>
    <property type="match status" value="1"/>
</dbReference>
<evidence type="ECO:0000256" key="5">
    <source>
        <dbReference type="ARBA" id="ARBA00023163"/>
    </source>
</evidence>
<dbReference type="SMART" id="SM00448">
    <property type="entry name" value="REC"/>
    <property type="match status" value="1"/>
</dbReference>
<dbReference type="Proteomes" id="UP000075502">
    <property type="component" value="Unassembled WGS sequence"/>
</dbReference>
<dbReference type="CDD" id="cd17574">
    <property type="entry name" value="REC_OmpR"/>
    <property type="match status" value="1"/>
</dbReference>
<dbReference type="GO" id="GO:0006355">
    <property type="term" value="P:regulation of DNA-templated transcription"/>
    <property type="evidence" value="ECO:0007669"/>
    <property type="project" value="TreeGrafter"/>
</dbReference>
<dbReference type="InterPro" id="IPR039420">
    <property type="entry name" value="WalR-like"/>
</dbReference>
<dbReference type="SUPFAM" id="SSF52172">
    <property type="entry name" value="CheY-like"/>
    <property type="match status" value="1"/>
</dbReference>
<evidence type="ECO:0000313" key="10">
    <source>
        <dbReference type="Proteomes" id="UP000075502"/>
    </source>
</evidence>
<feature type="modified residue" description="4-aspartylphosphate" evidence="6">
    <location>
        <position position="240"/>
    </location>
</feature>
<keyword evidence="4" id="KW-0238">DNA-binding</keyword>
<keyword evidence="3" id="KW-0805">Transcription regulation</keyword>
<dbReference type="InterPro" id="IPR011006">
    <property type="entry name" value="CheY-like_superfamily"/>
</dbReference>
<protein>
    <recommendedName>
        <fullName evidence="8">Response regulatory domain-containing protein</fullName>
    </recommendedName>
</protein>
<dbReference type="GO" id="GO:0005829">
    <property type="term" value="C:cytosol"/>
    <property type="evidence" value="ECO:0007669"/>
    <property type="project" value="TreeGrafter"/>
</dbReference>
<dbReference type="Pfam" id="PF00072">
    <property type="entry name" value="Response_reg"/>
    <property type="match status" value="1"/>
</dbReference>
<keyword evidence="5" id="KW-0804">Transcription</keyword>
<evidence type="ECO:0000259" key="8">
    <source>
        <dbReference type="PROSITE" id="PS50110"/>
    </source>
</evidence>
<sequence>MKRPADPLAGRGAASDRPGRQELWRSLVAHLRHELRTSLTAIVGYGDHLLECLPLDAPTSTFDALNGLRGIGASVLAQVNERISEEALGGRDSQALLRSLRELNDATEPHTSKIEPLCAELLSRFEREERFALIPILCRIQAAGVMLRSLIAGYSQSGLPKAPWLGLSPVQDEATPPALIAPARAGSLGGRLLVVDDNSVNRDMLTACLERRGYEVDQAPGGRTALQLIRENDYDLILLDLVMPDLSGLDVLEKLRDEGRLGLAPVVLLSASDKLGDVARGIECGAEDYVTKPFNMVLLQARIRACLELKRLRQCEEAYVTLLREHQARAEEAQRAPAGRARGGAGEQGAG</sequence>